<accession>A0A0H5QH07</accession>
<dbReference type="AlphaFoldDB" id="A0A0H5QH07"/>
<proteinExistence type="predicted"/>
<name>A0A0H5QH07_9EUKA</name>
<sequence>MSKTSASAVLRGVKNIIVSFDMLHAKSQCAREVLRLLSSKKFKRPDLVVSSNIVKNVHPNIKVVFADGQSLEIDAVEHRARDVFEMIKNQTQRTENWKDTVMFRASLEANGFL</sequence>
<organism evidence="1">
    <name type="scientific">Spongospora subterranea</name>
    <dbReference type="NCBI Taxonomy" id="70186"/>
    <lineage>
        <taxon>Eukaryota</taxon>
        <taxon>Sar</taxon>
        <taxon>Rhizaria</taxon>
        <taxon>Endomyxa</taxon>
        <taxon>Phytomyxea</taxon>
        <taxon>Plasmodiophorida</taxon>
        <taxon>Plasmodiophoridae</taxon>
        <taxon>Spongospora</taxon>
    </lineage>
</organism>
<reference evidence="1" key="1">
    <citation type="submission" date="2015-04" db="EMBL/GenBank/DDBJ databases">
        <title>The genome sequence of the plant pathogenic Rhizarian Plasmodiophora brassicae reveals insights in its biotrophic life cycle and the origin of chitin synthesis.</title>
        <authorList>
            <person name="Schwelm A."/>
            <person name="Fogelqvist J."/>
            <person name="Knaust A."/>
            <person name="Julke S."/>
            <person name="Lilja T."/>
            <person name="Dhandapani V."/>
            <person name="Bonilla-Rosso G."/>
            <person name="Karlsson M."/>
            <person name="Shevchenko A."/>
            <person name="Choi S.R."/>
            <person name="Kim H.G."/>
            <person name="Park J.Y."/>
            <person name="Lim Y.P."/>
            <person name="Ludwig-Muller J."/>
            <person name="Dixelius C."/>
        </authorList>
    </citation>
    <scope>NUCLEOTIDE SEQUENCE</scope>
    <source>
        <tissue evidence="1">Potato root galls</tissue>
    </source>
</reference>
<protein>
    <recommendedName>
        <fullName evidence="2">Ribosomal protein/NADH dehydrogenase domain-containing protein</fullName>
    </recommendedName>
</protein>
<dbReference type="EMBL" id="HACM01000465">
    <property type="protein sequence ID" value="CRZ00907.1"/>
    <property type="molecule type" value="Transcribed_RNA"/>
</dbReference>
<dbReference type="Gene3D" id="3.40.30.10">
    <property type="entry name" value="Glutaredoxin"/>
    <property type="match status" value="1"/>
</dbReference>
<evidence type="ECO:0000313" key="1">
    <source>
        <dbReference type="EMBL" id="CRZ00907.1"/>
    </source>
</evidence>
<evidence type="ECO:0008006" key="2">
    <source>
        <dbReference type="Google" id="ProtNLM"/>
    </source>
</evidence>